<name>A0AAV3UHS6_9EURY</name>
<dbReference type="SUPFAM" id="SSF57997">
    <property type="entry name" value="Tropomyosin"/>
    <property type="match status" value="1"/>
</dbReference>
<feature type="coiled-coil region" evidence="1">
    <location>
        <begin position="8"/>
        <end position="105"/>
    </location>
</feature>
<reference evidence="2 3" key="1">
    <citation type="journal article" date="2019" name="Int. J. Syst. Evol. Microbiol.">
        <title>The Global Catalogue of Microorganisms (GCM) 10K type strain sequencing project: providing services to taxonomists for standard genome sequencing and annotation.</title>
        <authorList>
            <consortium name="The Broad Institute Genomics Platform"/>
            <consortium name="The Broad Institute Genome Sequencing Center for Infectious Disease"/>
            <person name="Wu L."/>
            <person name="Ma J."/>
        </authorList>
    </citation>
    <scope>NUCLEOTIDE SEQUENCE [LARGE SCALE GENOMIC DNA]</scope>
    <source>
        <strain evidence="2 3">JCM 17504</strain>
    </source>
</reference>
<evidence type="ECO:0000256" key="1">
    <source>
        <dbReference type="SAM" id="Coils"/>
    </source>
</evidence>
<proteinExistence type="predicted"/>
<sequence length="266" mass="30303">MSQSPTANATLVKQLNALTERVDDLETELETKDQRIQDLEDDCETFAANLTATTDRIETLEEIIATERDRTATLEDRIDELKTENTLLQEELSNEREQNQRIRASVSRIINDVREYTCEDGSSVDATSPSIVAEAATVGETLHDTIQRSTENASLLDFTTKRPQNTGIHEKYLNILGRAEEKAREINSRTVYLNYREVATHYGCAYLTDGYRVMNEIAERVPGIEYVDGYLANPDIDPTTKVEGKRIRVEWNHPDLRGWVRAHRAE</sequence>
<dbReference type="GeneID" id="68616079"/>
<dbReference type="RefSeq" id="WP_227777773.1">
    <property type="nucleotide sequence ID" value="NZ_BAABKX010000008.1"/>
</dbReference>
<comment type="caution">
    <text evidence="2">The sequence shown here is derived from an EMBL/GenBank/DDBJ whole genome shotgun (WGS) entry which is preliminary data.</text>
</comment>
<evidence type="ECO:0000313" key="3">
    <source>
        <dbReference type="Proteomes" id="UP001501729"/>
    </source>
</evidence>
<gene>
    <name evidence="2" type="ORF">GCM10025751_24970</name>
</gene>
<protein>
    <submittedName>
        <fullName evidence="2">Uncharacterized protein</fullName>
    </submittedName>
</protein>
<organism evidence="2 3">
    <name type="scientific">Haladaptatus pallidirubidus</name>
    <dbReference type="NCBI Taxonomy" id="1008152"/>
    <lineage>
        <taxon>Archaea</taxon>
        <taxon>Methanobacteriati</taxon>
        <taxon>Methanobacteriota</taxon>
        <taxon>Stenosarchaea group</taxon>
        <taxon>Halobacteria</taxon>
        <taxon>Halobacteriales</taxon>
        <taxon>Haladaptataceae</taxon>
        <taxon>Haladaptatus</taxon>
    </lineage>
</organism>
<dbReference type="EMBL" id="BAABKX010000008">
    <property type="protein sequence ID" value="GAA5050626.1"/>
    <property type="molecule type" value="Genomic_DNA"/>
</dbReference>
<keyword evidence="1" id="KW-0175">Coiled coil</keyword>
<dbReference type="Proteomes" id="UP001501729">
    <property type="component" value="Unassembled WGS sequence"/>
</dbReference>
<keyword evidence="3" id="KW-1185">Reference proteome</keyword>
<accession>A0AAV3UHS6</accession>
<evidence type="ECO:0000313" key="2">
    <source>
        <dbReference type="EMBL" id="GAA5050626.1"/>
    </source>
</evidence>
<dbReference type="AlphaFoldDB" id="A0AAV3UHS6"/>
<dbReference type="Gene3D" id="1.10.287.1490">
    <property type="match status" value="1"/>
</dbReference>